<dbReference type="AlphaFoldDB" id="A0AAW0VY05"/>
<reference evidence="2 3" key="1">
    <citation type="journal article" date="2024" name="BMC Genomics">
        <title>Genome assembly of redclaw crayfish (Cherax quadricarinatus) provides insights into its immune adaptation and hypoxia tolerance.</title>
        <authorList>
            <person name="Liu Z."/>
            <person name="Zheng J."/>
            <person name="Li H."/>
            <person name="Fang K."/>
            <person name="Wang S."/>
            <person name="He J."/>
            <person name="Zhou D."/>
            <person name="Weng S."/>
            <person name="Chi M."/>
            <person name="Gu Z."/>
            <person name="He J."/>
            <person name="Li F."/>
            <person name="Wang M."/>
        </authorList>
    </citation>
    <scope>NUCLEOTIDE SEQUENCE [LARGE SCALE GENOMIC DNA]</scope>
    <source>
        <strain evidence="2">ZL_2023a</strain>
    </source>
</reference>
<proteinExistence type="predicted"/>
<protein>
    <submittedName>
        <fullName evidence="2">Uncharacterized protein</fullName>
    </submittedName>
</protein>
<sequence>MEIYRKLMYLIVVLDVMTIFVGLYCYFDEWAQELEEDRMRLQMEVQEASWACESFSQRICRIPWMGIIFNCDNYTPLYLPGRQVSPWWAPSSWPLLGIIFRLYQASKDVEELEILLKEMKESCQDNSSSQVMLVHLWVVVTVLGVLYYTWQFFRTRLLKSL</sequence>
<organism evidence="2 3">
    <name type="scientific">Cherax quadricarinatus</name>
    <name type="common">Australian red claw crayfish</name>
    <dbReference type="NCBI Taxonomy" id="27406"/>
    <lineage>
        <taxon>Eukaryota</taxon>
        <taxon>Metazoa</taxon>
        <taxon>Ecdysozoa</taxon>
        <taxon>Arthropoda</taxon>
        <taxon>Crustacea</taxon>
        <taxon>Multicrustacea</taxon>
        <taxon>Malacostraca</taxon>
        <taxon>Eumalacostraca</taxon>
        <taxon>Eucarida</taxon>
        <taxon>Decapoda</taxon>
        <taxon>Pleocyemata</taxon>
        <taxon>Astacidea</taxon>
        <taxon>Parastacoidea</taxon>
        <taxon>Parastacidae</taxon>
        <taxon>Cherax</taxon>
    </lineage>
</organism>
<dbReference type="Proteomes" id="UP001445076">
    <property type="component" value="Unassembled WGS sequence"/>
</dbReference>
<name>A0AAW0VY05_CHEQU</name>
<keyword evidence="1" id="KW-1133">Transmembrane helix</keyword>
<dbReference type="EMBL" id="JARKIK010000098">
    <property type="protein sequence ID" value="KAK8721845.1"/>
    <property type="molecule type" value="Genomic_DNA"/>
</dbReference>
<evidence type="ECO:0000313" key="2">
    <source>
        <dbReference type="EMBL" id="KAK8721845.1"/>
    </source>
</evidence>
<keyword evidence="1" id="KW-0472">Membrane</keyword>
<feature type="non-terminal residue" evidence="2">
    <location>
        <position position="161"/>
    </location>
</feature>
<evidence type="ECO:0000256" key="1">
    <source>
        <dbReference type="SAM" id="Phobius"/>
    </source>
</evidence>
<evidence type="ECO:0000313" key="3">
    <source>
        <dbReference type="Proteomes" id="UP001445076"/>
    </source>
</evidence>
<keyword evidence="3" id="KW-1185">Reference proteome</keyword>
<keyword evidence="1" id="KW-0812">Transmembrane</keyword>
<feature type="transmembrane region" description="Helical" evidence="1">
    <location>
        <begin position="132"/>
        <end position="150"/>
    </location>
</feature>
<accession>A0AAW0VY05</accession>
<gene>
    <name evidence="2" type="ORF">OTU49_012601</name>
</gene>
<comment type="caution">
    <text evidence="2">The sequence shown here is derived from an EMBL/GenBank/DDBJ whole genome shotgun (WGS) entry which is preliminary data.</text>
</comment>
<feature type="transmembrane region" description="Helical" evidence="1">
    <location>
        <begin position="7"/>
        <end position="27"/>
    </location>
</feature>